<dbReference type="EMBL" id="PCTS01000033">
    <property type="protein sequence ID" value="PIP86387.1"/>
    <property type="molecule type" value="Genomic_DNA"/>
</dbReference>
<comment type="subcellular location">
    <subcellularLocation>
        <location evidence="6">Cytoplasm</location>
    </subcellularLocation>
</comment>
<name>A0A2H0DW35_9BACT</name>
<keyword evidence="3 6" id="KW-0489">Methyltransferase</keyword>
<feature type="binding site" evidence="6">
    <location>
        <position position="51"/>
    </location>
    <ligand>
        <name>S-adenosyl-L-methionine</name>
        <dbReference type="ChEBI" id="CHEBI:59789"/>
    </ligand>
</feature>
<dbReference type="InterPro" id="IPR002903">
    <property type="entry name" value="RsmH"/>
</dbReference>
<evidence type="ECO:0000256" key="2">
    <source>
        <dbReference type="ARBA" id="ARBA00022552"/>
    </source>
</evidence>
<comment type="caution">
    <text evidence="7">The sequence shown here is derived from an EMBL/GenBank/DDBJ whole genome shotgun (WGS) entry which is preliminary data.</text>
</comment>
<feature type="binding site" evidence="6">
    <location>
        <begin position="31"/>
        <end position="33"/>
    </location>
    <ligand>
        <name>S-adenosyl-L-methionine</name>
        <dbReference type="ChEBI" id="CHEBI:59789"/>
    </ligand>
</feature>
<feature type="binding site" evidence="6">
    <location>
        <position position="78"/>
    </location>
    <ligand>
        <name>S-adenosyl-L-methionine</name>
        <dbReference type="ChEBI" id="CHEBI:59789"/>
    </ligand>
</feature>
<dbReference type="SUPFAM" id="SSF53335">
    <property type="entry name" value="S-adenosyl-L-methionine-dependent methyltransferases"/>
    <property type="match status" value="1"/>
</dbReference>
<comment type="catalytic activity">
    <reaction evidence="6">
        <text>cytidine(1402) in 16S rRNA + S-adenosyl-L-methionine = N(4)-methylcytidine(1402) in 16S rRNA + S-adenosyl-L-homocysteine + H(+)</text>
        <dbReference type="Rhea" id="RHEA:42928"/>
        <dbReference type="Rhea" id="RHEA-COMP:10286"/>
        <dbReference type="Rhea" id="RHEA-COMP:10287"/>
        <dbReference type="ChEBI" id="CHEBI:15378"/>
        <dbReference type="ChEBI" id="CHEBI:57856"/>
        <dbReference type="ChEBI" id="CHEBI:59789"/>
        <dbReference type="ChEBI" id="CHEBI:74506"/>
        <dbReference type="ChEBI" id="CHEBI:82748"/>
        <dbReference type="EC" id="2.1.1.199"/>
    </reaction>
</comment>
<dbReference type="GO" id="GO:0071424">
    <property type="term" value="F:rRNA (cytosine-N4-)-methyltransferase activity"/>
    <property type="evidence" value="ECO:0007669"/>
    <property type="project" value="UniProtKB-UniRule"/>
</dbReference>
<keyword evidence="6" id="KW-0963">Cytoplasm</keyword>
<dbReference type="GO" id="GO:0070475">
    <property type="term" value="P:rRNA base methylation"/>
    <property type="evidence" value="ECO:0007669"/>
    <property type="project" value="UniProtKB-UniRule"/>
</dbReference>
<keyword evidence="2 6" id="KW-0698">rRNA processing</keyword>
<dbReference type="GO" id="GO:0005737">
    <property type="term" value="C:cytoplasm"/>
    <property type="evidence" value="ECO:0007669"/>
    <property type="project" value="UniProtKB-SubCell"/>
</dbReference>
<keyword evidence="4 6" id="KW-0808">Transferase</keyword>
<dbReference type="PANTHER" id="PTHR11265:SF0">
    <property type="entry name" value="12S RRNA N4-METHYLCYTIDINE METHYLTRANSFERASE"/>
    <property type="match status" value="1"/>
</dbReference>
<dbReference type="Gene3D" id="3.40.50.150">
    <property type="entry name" value="Vaccinia Virus protein VP39"/>
    <property type="match status" value="1"/>
</dbReference>
<dbReference type="PIRSF" id="PIRSF004486">
    <property type="entry name" value="MraW"/>
    <property type="match status" value="1"/>
</dbReference>
<evidence type="ECO:0000256" key="6">
    <source>
        <dbReference type="HAMAP-Rule" id="MF_01007"/>
    </source>
</evidence>
<dbReference type="EC" id="2.1.1.199" evidence="6"/>
<feature type="binding site" evidence="6">
    <location>
        <position position="99"/>
    </location>
    <ligand>
        <name>S-adenosyl-L-methionine</name>
        <dbReference type="ChEBI" id="CHEBI:59789"/>
    </ligand>
</feature>
<evidence type="ECO:0000256" key="5">
    <source>
        <dbReference type="ARBA" id="ARBA00022691"/>
    </source>
</evidence>
<dbReference type="Proteomes" id="UP000231276">
    <property type="component" value="Unassembled WGS sequence"/>
</dbReference>
<accession>A0A2H0DW35</accession>
<dbReference type="Pfam" id="PF01795">
    <property type="entry name" value="Methyltransf_5"/>
    <property type="match status" value="1"/>
</dbReference>
<feature type="binding site" evidence="6">
    <location>
        <position position="106"/>
    </location>
    <ligand>
        <name>S-adenosyl-L-methionine</name>
        <dbReference type="ChEBI" id="CHEBI:59789"/>
    </ligand>
</feature>
<dbReference type="HAMAP" id="MF_01007">
    <property type="entry name" value="16SrRNA_methyltr_H"/>
    <property type="match status" value="1"/>
</dbReference>
<dbReference type="InterPro" id="IPR029063">
    <property type="entry name" value="SAM-dependent_MTases_sf"/>
</dbReference>
<evidence type="ECO:0000313" key="8">
    <source>
        <dbReference type="Proteomes" id="UP000231276"/>
    </source>
</evidence>
<reference evidence="7 8" key="1">
    <citation type="submission" date="2017-09" db="EMBL/GenBank/DDBJ databases">
        <title>Depth-based differentiation of microbial function through sediment-hosted aquifers and enrichment of novel symbionts in the deep terrestrial subsurface.</title>
        <authorList>
            <person name="Probst A.J."/>
            <person name="Ladd B."/>
            <person name="Jarett J.K."/>
            <person name="Geller-Mcgrath D.E."/>
            <person name="Sieber C.M."/>
            <person name="Emerson J.B."/>
            <person name="Anantharaman K."/>
            <person name="Thomas B.C."/>
            <person name="Malmstrom R."/>
            <person name="Stieglmeier M."/>
            <person name="Klingl A."/>
            <person name="Woyke T."/>
            <person name="Ryan C.M."/>
            <person name="Banfield J.F."/>
        </authorList>
    </citation>
    <scope>NUCLEOTIDE SEQUENCE [LARGE SCALE GENOMIC DNA]</scope>
    <source>
        <strain evidence="7">CG22_combo_CG10-13_8_21_14_all_43_18</strain>
    </source>
</reference>
<comment type="function">
    <text evidence="6">Specifically methylates the N4 position of cytidine in position 1402 (C1402) of 16S rRNA.</text>
</comment>
<evidence type="ECO:0000256" key="1">
    <source>
        <dbReference type="ARBA" id="ARBA00010396"/>
    </source>
</evidence>
<dbReference type="AlphaFoldDB" id="A0A2H0DW35"/>
<evidence type="ECO:0000313" key="7">
    <source>
        <dbReference type="EMBL" id="PIP86387.1"/>
    </source>
</evidence>
<dbReference type="Gene3D" id="1.10.150.170">
    <property type="entry name" value="Putative methyltransferase TM0872, insert domain"/>
    <property type="match status" value="1"/>
</dbReference>
<gene>
    <name evidence="6" type="primary">rsmH</name>
    <name evidence="7" type="ORF">COW82_02405</name>
</gene>
<dbReference type="PANTHER" id="PTHR11265">
    <property type="entry name" value="S-ADENOSYL-METHYLTRANSFERASE MRAW"/>
    <property type="match status" value="1"/>
</dbReference>
<dbReference type="InterPro" id="IPR023397">
    <property type="entry name" value="SAM-dep_MeTrfase_MraW_recog"/>
</dbReference>
<comment type="similarity">
    <text evidence="1 6">Belongs to the methyltransferase superfamily. RsmH family.</text>
</comment>
<sequence>MLHKSVLLDEVLSGLQPPKGGIFVDATIGSAGHALALSKIIGKKGLLIGIEADPERAQKSLKFLEKGEAKKIVVNKNFREIKKILDQLKIKEVDGILFDLGLNSEQLESSGRGFSFQKNEPLLMNFGENPKFTAKDIVNDWAEENISQIIWGFGGEKFARRIAKKIVERRKEKKLETTEELVKIIQEALPKRQKKGQRGGSRSGKKIHPATKTFQALRIAVNEELPALEEGLKDAFEKLRNGGRMAVISFHQLEDRLVKKYFRKLKEEGLGKILFKKPITPKIKELRENPRSRSAKLRIIEKI</sequence>
<organism evidence="7 8">
    <name type="scientific">Candidatus Campbellbacteria bacterium CG22_combo_CG10-13_8_21_14_all_43_18</name>
    <dbReference type="NCBI Taxonomy" id="1974530"/>
    <lineage>
        <taxon>Bacteria</taxon>
        <taxon>Candidatus Campbelliibacteriota</taxon>
    </lineage>
</organism>
<dbReference type="SUPFAM" id="SSF81799">
    <property type="entry name" value="Putative methyltransferase TM0872, insert domain"/>
    <property type="match status" value="1"/>
</dbReference>
<dbReference type="NCBIfam" id="TIGR00006">
    <property type="entry name" value="16S rRNA (cytosine(1402)-N(4))-methyltransferase RsmH"/>
    <property type="match status" value="1"/>
</dbReference>
<evidence type="ECO:0000256" key="3">
    <source>
        <dbReference type="ARBA" id="ARBA00022603"/>
    </source>
</evidence>
<keyword evidence="5 6" id="KW-0949">S-adenosyl-L-methionine</keyword>
<proteinExistence type="inferred from homology"/>
<evidence type="ECO:0000256" key="4">
    <source>
        <dbReference type="ARBA" id="ARBA00022679"/>
    </source>
</evidence>
<protein>
    <recommendedName>
        <fullName evidence="6">Ribosomal RNA small subunit methyltransferase H</fullName>
        <ecNumber evidence="6">2.1.1.199</ecNumber>
    </recommendedName>
    <alternativeName>
        <fullName evidence="6">16S rRNA m(4)C1402 methyltransferase</fullName>
    </alternativeName>
    <alternativeName>
        <fullName evidence="6">rRNA (cytosine-N(4)-)-methyltransferase RsmH</fullName>
    </alternativeName>
</protein>